<keyword evidence="2" id="KW-1185">Reference proteome</keyword>
<dbReference type="Proteomes" id="UP000446768">
    <property type="component" value="Unassembled WGS sequence"/>
</dbReference>
<reference evidence="1 2" key="1">
    <citation type="submission" date="2019-11" db="EMBL/GenBank/DDBJ databases">
        <title>Novel species isolated from a subtropical stream in China.</title>
        <authorList>
            <person name="Lu H."/>
        </authorList>
    </citation>
    <scope>NUCLEOTIDE SEQUENCE [LARGE SCALE GENOMIC DNA]</scope>
    <source>
        <strain evidence="1 2">FT92W</strain>
    </source>
</reference>
<dbReference type="RefSeq" id="WP_154371182.1">
    <property type="nucleotide sequence ID" value="NZ_WKJJ01000002.1"/>
</dbReference>
<dbReference type="EMBL" id="WKJJ01000002">
    <property type="protein sequence ID" value="MRV70685.1"/>
    <property type="molecule type" value="Genomic_DNA"/>
</dbReference>
<evidence type="ECO:0000313" key="2">
    <source>
        <dbReference type="Proteomes" id="UP000446768"/>
    </source>
</evidence>
<dbReference type="AlphaFoldDB" id="A0A7X2IIY0"/>
<comment type="caution">
    <text evidence="1">The sequence shown here is derived from an EMBL/GenBank/DDBJ whole genome shotgun (WGS) entry which is preliminary data.</text>
</comment>
<proteinExistence type="predicted"/>
<sequence>MDNKKRSRLEQCLGFRKTGESFLDVASVESNPFFMLFNYDAEKLCELLTDGKVEFAIADSIRRQAVSVGSEQAVVIYKGMLDAIFKIAARIVETGALIQLNENFRKSMKTPQHAQTARALLDETADFSWDETEYPWIKKREQQVIFMFSSNLLYRLVILHELGHLWHNHGERNELIDSINIDEMFGNSQAGSIESQARELIADNFAFDHLFAFTSFNLESQRFDEIGRFLFTNLVPDKYELAVFCLQMAFVYFYFMDSESWRARSPSEWTHPPHPFRLQALYMAFLADGFGSIEKEHREQVFKRGVQLGDSTIERIFGTPNNLKWLSEMGQNSYKEHFEMLHKHLPRWTNIERIAW</sequence>
<evidence type="ECO:0000313" key="1">
    <source>
        <dbReference type="EMBL" id="MRV70685.1"/>
    </source>
</evidence>
<name>A0A7X2IIY0_9BURK</name>
<organism evidence="1 2">
    <name type="scientific">Pseudoduganella rivuli</name>
    <dbReference type="NCBI Taxonomy" id="2666085"/>
    <lineage>
        <taxon>Bacteria</taxon>
        <taxon>Pseudomonadati</taxon>
        <taxon>Pseudomonadota</taxon>
        <taxon>Betaproteobacteria</taxon>
        <taxon>Burkholderiales</taxon>
        <taxon>Oxalobacteraceae</taxon>
        <taxon>Telluria group</taxon>
        <taxon>Pseudoduganella</taxon>
    </lineage>
</organism>
<gene>
    <name evidence="1" type="ORF">GJ700_02995</name>
</gene>
<protein>
    <submittedName>
        <fullName evidence="1">Uncharacterized protein</fullName>
    </submittedName>
</protein>
<accession>A0A7X2IIY0</accession>